<protein>
    <recommendedName>
        <fullName evidence="2">Curli production assembly/transport component CsgF</fullName>
    </recommendedName>
</protein>
<sequence>MRSHTTRIVRAMLLAMLVQAPALQATELVYTPVNPSFGGSPLNGAVLLNAAQAQNKHTDPKSGPAGGIGGQQTPLQQFNDILERAVLNRLVSAATTSVMGADGKLQPGTVTTGNFTIQITDLGGGLLQVTTTDKVTGASTSFQVGGM</sequence>
<gene>
    <name evidence="5" type="primary">csgF</name>
    <name evidence="5" type="ORF">NCCP691_30030</name>
</gene>
<comment type="caution">
    <text evidence="5">The sequence shown here is derived from an EMBL/GenBank/DDBJ whole genome shotgun (WGS) entry which is preliminary data.</text>
</comment>
<proteinExistence type="predicted"/>
<comment type="function">
    <text evidence="1">May be involved in the biogenesis of curli organelles.</text>
</comment>
<evidence type="ECO:0000313" key="5">
    <source>
        <dbReference type="EMBL" id="GIZ52989.1"/>
    </source>
</evidence>
<evidence type="ECO:0000256" key="2">
    <source>
        <dbReference type="ARBA" id="ARBA00014031"/>
    </source>
</evidence>
<dbReference type="Pfam" id="PF10614">
    <property type="entry name" value="CsgF"/>
    <property type="match status" value="1"/>
</dbReference>
<organism evidence="5 6">
    <name type="scientific">Noviherbaspirillum aridicola</name>
    <dbReference type="NCBI Taxonomy" id="2849687"/>
    <lineage>
        <taxon>Bacteria</taxon>
        <taxon>Pseudomonadati</taxon>
        <taxon>Pseudomonadota</taxon>
        <taxon>Betaproteobacteria</taxon>
        <taxon>Burkholderiales</taxon>
        <taxon>Oxalobacteraceae</taxon>
        <taxon>Noviherbaspirillum</taxon>
    </lineage>
</organism>
<reference evidence="5 6" key="1">
    <citation type="journal article" date="2022" name="Int. J. Syst. Evol. Microbiol.">
        <title>Noviherbaspirillum aridicola sp. nov., isolated from an arid soil in Pakistan.</title>
        <authorList>
            <person name="Khan I.U."/>
            <person name="Saqib M."/>
            <person name="Amin A."/>
            <person name="Hussain F."/>
            <person name="Li L."/>
            <person name="Liu Y.H."/>
            <person name="Fang B.Z."/>
            <person name="Ahmed I."/>
            <person name="Li W.J."/>
        </authorList>
    </citation>
    <scope>NUCLEOTIDE SEQUENCE [LARGE SCALE GENOMIC DNA]</scope>
    <source>
        <strain evidence="5 6">NCCP-691</strain>
    </source>
</reference>
<evidence type="ECO:0000256" key="3">
    <source>
        <dbReference type="ARBA" id="ARBA00022729"/>
    </source>
</evidence>
<accession>A0ABQ4Q7G5</accession>
<dbReference type="Proteomes" id="UP000887222">
    <property type="component" value="Unassembled WGS sequence"/>
</dbReference>
<keyword evidence="6" id="KW-1185">Reference proteome</keyword>
<evidence type="ECO:0000256" key="1">
    <source>
        <dbReference type="ARBA" id="ARBA00003989"/>
    </source>
</evidence>
<evidence type="ECO:0000313" key="6">
    <source>
        <dbReference type="Proteomes" id="UP000887222"/>
    </source>
</evidence>
<feature type="chain" id="PRO_5046141537" description="Curli production assembly/transport component CsgF" evidence="4">
    <location>
        <begin position="26"/>
        <end position="147"/>
    </location>
</feature>
<dbReference type="InterPro" id="IPR018893">
    <property type="entry name" value="T8SS_CsgF"/>
</dbReference>
<dbReference type="RefSeq" id="WP_220809413.1">
    <property type="nucleotide sequence ID" value="NZ_BPMK01000013.1"/>
</dbReference>
<evidence type="ECO:0000256" key="4">
    <source>
        <dbReference type="SAM" id="SignalP"/>
    </source>
</evidence>
<dbReference type="EMBL" id="BPMK01000013">
    <property type="protein sequence ID" value="GIZ52989.1"/>
    <property type="molecule type" value="Genomic_DNA"/>
</dbReference>
<name>A0ABQ4Q7G5_9BURK</name>
<keyword evidence="3 4" id="KW-0732">Signal</keyword>
<feature type="signal peptide" evidence="4">
    <location>
        <begin position="1"/>
        <end position="25"/>
    </location>
</feature>